<proteinExistence type="predicted"/>
<evidence type="ECO:0000313" key="2">
    <source>
        <dbReference type="Proteomes" id="UP000712600"/>
    </source>
</evidence>
<protein>
    <submittedName>
        <fullName evidence="1">Uncharacterized protein</fullName>
    </submittedName>
</protein>
<evidence type="ECO:0000313" key="1">
    <source>
        <dbReference type="EMBL" id="KAF3599340.1"/>
    </source>
</evidence>
<sequence>MYIPTKYSFGIFRGDFRQTGAPRNFLGNAIVAHQAFATARLILLTAKAQRTTKELRRPEQEISSWKILRLRLIVGFEPRGRSSNIDEDEKSWRRRSG</sequence>
<name>A0A8S9SGW0_BRACR</name>
<dbReference type="Proteomes" id="UP000712600">
    <property type="component" value="Unassembled WGS sequence"/>
</dbReference>
<dbReference type="EMBL" id="QGKX02000004">
    <property type="protein sequence ID" value="KAF3599340.1"/>
    <property type="molecule type" value="Genomic_DNA"/>
</dbReference>
<comment type="caution">
    <text evidence="1">The sequence shown here is derived from an EMBL/GenBank/DDBJ whole genome shotgun (WGS) entry which is preliminary data.</text>
</comment>
<dbReference type="AlphaFoldDB" id="A0A8S9SGW0"/>
<accession>A0A8S9SGW0</accession>
<organism evidence="1 2">
    <name type="scientific">Brassica cretica</name>
    <name type="common">Mustard</name>
    <dbReference type="NCBI Taxonomy" id="69181"/>
    <lineage>
        <taxon>Eukaryota</taxon>
        <taxon>Viridiplantae</taxon>
        <taxon>Streptophyta</taxon>
        <taxon>Embryophyta</taxon>
        <taxon>Tracheophyta</taxon>
        <taxon>Spermatophyta</taxon>
        <taxon>Magnoliopsida</taxon>
        <taxon>eudicotyledons</taxon>
        <taxon>Gunneridae</taxon>
        <taxon>Pentapetalae</taxon>
        <taxon>rosids</taxon>
        <taxon>malvids</taxon>
        <taxon>Brassicales</taxon>
        <taxon>Brassicaceae</taxon>
        <taxon>Brassiceae</taxon>
        <taxon>Brassica</taxon>
    </lineage>
</organism>
<gene>
    <name evidence="1" type="ORF">F2Q69_00037026</name>
</gene>
<reference evidence="1" key="1">
    <citation type="submission" date="2019-12" db="EMBL/GenBank/DDBJ databases">
        <title>Genome sequencing and annotation of Brassica cretica.</title>
        <authorList>
            <person name="Studholme D.J."/>
            <person name="Sarris P."/>
        </authorList>
    </citation>
    <scope>NUCLEOTIDE SEQUENCE</scope>
    <source>
        <strain evidence="1">PFS-109/04</strain>
        <tissue evidence="1">Leaf</tissue>
    </source>
</reference>